<proteinExistence type="inferred from homology"/>
<dbReference type="RefSeq" id="WP_013623168.1">
    <property type="nucleotide sequence ID" value="NC_015170.1"/>
</dbReference>
<comment type="similarity">
    <text evidence="2">Belongs to the BCCT transporter (TC 2.A.15) family.</text>
</comment>
<feature type="transmembrane region" description="Helical" evidence="9">
    <location>
        <begin position="221"/>
        <end position="239"/>
    </location>
</feature>
<sequence length="524" mass="55892">MVLWISLAIIAAFVLWGLTGPESLNSVSSSALAFATADFGWFYMLSALVFLVFCLYLAFSKYGRIPLGRDDEDPEFSTASWFSMLFSAGMGIGLVFYGVAEPMSHFARPPAGIEGGTNEAARAAFQYTFFHWGLHPWAIYSVVALAIAYFGFRKNDKTLVSSTFRPLIGKWVDRWPGKAIDIFSILATIFGVATTLGFGAAQIASGGNFLLGLENTQTLQLGIIAAVTVLFMISAATGLGKGIQILSNLNIGLAGLLFLAVAVIGPTVFLLDVFTTSLGAYLQNLIGMSTSLSPFSGDSWVRDWSVFYWAWWIAWAPFVGLFIARISRGRTIREFLTGVLIVPSLVCFLWFSVFGGTAIFQDMQGLGSIAQATAADTSTAMFALLETLPWGGVLAVIATLLVTSFFITSADSATFVLGMLSTDGNQNPPMGIKLAWGTAQSLIAVALLVSGGLSGLQSATITAALPFTVIMLAMCVSLLRALANDPLVRRTSRAQPFLEQPLPEPAPVAGTSLAPEGRSTSKAD</sequence>
<feature type="transmembrane region" description="Helical" evidence="9">
    <location>
        <begin position="179"/>
        <end position="201"/>
    </location>
</feature>
<dbReference type="PANTHER" id="PTHR30047">
    <property type="entry name" value="HIGH-AFFINITY CHOLINE TRANSPORT PROTEIN-RELATED"/>
    <property type="match status" value="1"/>
</dbReference>
<feature type="transmembrane region" description="Helical" evidence="9">
    <location>
        <begin position="459"/>
        <end position="483"/>
    </location>
</feature>
<evidence type="ECO:0000256" key="3">
    <source>
        <dbReference type="ARBA" id="ARBA00022448"/>
    </source>
</evidence>
<dbReference type="InterPro" id="IPR000060">
    <property type="entry name" value="BCCT_transptr"/>
</dbReference>
<evidence type="ECO:0000256" key="7">
    <source>
        <dbReference type="ARBA" id="ARBA00023136"/>
    </source>
</evidence>
<dbReference type="NCBIfam" id="TIGR00842">
    <property type="entry name" value="bcct"/>
    <property type="match status" value="1"/>
</dbReference>
<dbReference type="EMBL" id="CP002539">
    <property type="protein sequence ID" value="ADY27661.1"/>
    <property type="molecule type" value="Genomic_DNA"/>
</dbReference>
<accession>F0RQV2</accession>
<feature type="transmembrane region" description="Helical" evidence="9">
    <location>
        <begin position="306"/>
        <end position="324"/>
    </location>
</feature>
<evidence type="ECO:0000313" key="10">
    <source>
        <dbReference type="EMBL" id="ADY27661.1"/>
    </source>
</evidence>
<evidence type="ECO:0000256" key="1">
    <source>
        <dbReference type="ARBA" id="ARBA00004651"/>
    </source>
</evidence>
<keyword evidence="6 9" id="KW-1133">Transmembrane helix</keyword>
<feature type="transmembrane region" description="Helical" evidence="9">
    <location>
        <begin position="336"/>
        <end position="360"/>
    </location>
</feature>
<comment type="subcellular location">
    <subcellularLocation>
        <location evidence="1">Cell membrane</location>
        <topology evidence="1">Multi-pass membrane protein</topology>
    </subcellularLocation>
</comment>
<feature type="transmembrane region" description="Helical" evidence="9">
    <location>
        <begin position="79"/>
        <end position="100"/>
    </location>
</feature>
<evidence type="ECO:0000256" key="5">
    <source>
        <dbReference type="ARBA" id="ARBA00022692"/>
    </source>
</evidence>
<dbReference type="AlphaFoldDB" id="F0RQV2"/>
<dbReference type="HOGENOM" id="CLU_010118_5_0_0"/>
<protein>
    <submittedName>
        <fullName evidence="10">Choline/carnitine/betaine transporter</fullName>
    </submittedName>
</protein>
<feature type="transmembrane region" description="Helical" evidence="9">
    <location>
        <begin position="432"/>
        <end position="453"/>
    </location>
</feature>
<feature type="transmembrane region" description="Helical" evidence="9">
    <location>
        <begin position="251"/>
        <end position="271"/>
    </location>
</feature>
<dbReference type="PANTHER" id="PTHR30047:SF7">
    <property type="entry name" value="HIGH-AFFINITY CHOLINE TRANSPORT PROTEIN"/>
    <property type="match status" value="1"/>
</dbReference>
<reference evidence="10 11" key="2">
    <citation type="journal article" date="2012" name="Stand. Genomic Sci.">
        <title>Complete genome sequence of the orange-red pigmented, radioresistant Deinococcus proteolyticus type strain (MRP(T)).</title>
        <authorList>
            <person name="Copeland A."/>
            <person name="Zeytun A."/>
            <person name="Yassawong M."/>
            <person name="Nolan M."/>
            <person name="Lucas S."/>
            <person name="Hammon N."/>
            <person name="Deshpande S."/>
            <person name="Cheng J.F."/>
            <person name="Han C."/>
            <person name="Tapia R."/>
            <person name="Goodwin L.A."/>
            <person name="Pitluck S."/>
            <person name="Mavromatis K."/>
            <person name="Liolios K."/>
            <person name="Pagani I."/>
            <person name="Ivanova N."/>
            <person name="Mikhailova N."/>
            <person name="Pati A."/>
            <person name="Chen A."/>
            <person name="Palaniappan K."/>
            <person name="Land M."/>
            <person name="Hauser L."/>
            <person name="Jeffries C.D."/>
            <person name="Brambilla E.M."/>
            <person name="Rohde M."/>
            <person name="Sikorski J."/>
            <person name="Pukall R."/>
            <person name="Goker M."/>
            <person name="Detter J.C."/>
            <person name="Woyke T."/>
            <person name="Bristow J."/>
            <person name="Eisen J.A."/>
            <person name="Markowitz V."/>
            <person name="Hugenholtz P."/>
            <person name="Kyrpides N.C."/>
            <person name="Klenk H.P."/>
            <person name="Lapidus A."/>
        </authorList>
    </citation>
    <scope>NUCLEOTIDE SEQUENCE [LARGE SCALE GENOMIC DNA]</scope>
    <source>
        <strain evidence="11">ATCC 35074 / DSM 20540 / JCM 6276 / NBRC 101906 / NCIMB 13154 / VKM Ac-1939 / CCM 2703 / MRP</strain>
        <plasmid evidence="11">Plasmid pDEIPR03</plasmid>
    </source>
</reference>
<feature type="transmembrane region" description="Helical" evidence="9">
    <location>
        <begin position="41"/>
        <end position="59"/>
    </location>
</feature>
<dbReference type="GO" id="GO:0005886">
    <property type="term" value="C:plasma membrane"/>
    <property type="evidence" value="ECO:0007669"/>
    <property type="project" value="UniProtKB-SubCell"/>
</dbReference>
<keyword evidence="5 9" id="KW-0812">Transmembrane</keyword>
<evidence type="ECO:0000256" key="8">
    <source>
        <dbReference type="SAM" id="MobiDB-lite"/>
    </source>
</evidence>
<evidence type="ECO:0000256" key="9">
    <source>
        <dbReference type="SAM" id="Phobius"/>
    </source>
</evidence>
<keyword evidence="3" id="KW-0813">Transport</keyword>
<dbReference type="OrthoDB" id="9775735at2"/>
<dbReference type="GO" id="GO:0022857">
    <property type="term" value="F:transmembrane transporter activity"/>
    <property type="evidence" value="ECO:0007669"/>
    <property type="project" value="InterPro"/>
</dbReference>
<keyword evidence="10" id="KW-0614">Plasmid</keyword>
<keyword evidence="4" id="KW-1003">Cell membrane</keyword>
<organism evidence="10 11">
    <name type="scientific">Deinococcus proteolyticus (strain ATCC 35074 / DSM 20540 / JCM 6276 / NBRC 101906 / NCIMB 13154 / VKM Ac-1939 / CCM 2703 / MRP)</name>
    <dbReference type="NCBI Taxonomy" id="693977"/>
    <lineage>
        <taxon>Bacteria</taxon>
        <taxon>Thermotogati</taxon>
        <taxon>Deinococcota</taxon>
        <taxon>Deinococci</taxon>
        <taxon>Deinococcales</taxon>
        <taxon>Deinococcaceae</taxon>
        <taxon>Deinococcus</taxon>
    </lineage>
</organism>
<dbReference type="Proteomes" id="UP000007718">
    <property type="component" value="Plasmid pDEIPR03"/>
</dbReference>
<dbReference type="KEGG" id="dpt:Deipr_2544"/>
<dbReference type="eggNOG" id="COG1292">
    <property type="taxonomic scope" value="Bacteria"/>
</dbReference>
<evidence type="ECO:0000256" key="4">
    <source>
        <dbReference type="ARBA" id="ARBA00022475"/>
    </source>
</evidence>
<evidence type="ECO:0000256" key="2">
    <source>
        <dbReference type="ARBA" id="ARBA00005658"/>
    </source>
</evidence>
<keyword evidence="7 9" id="KW-0472">Membrane</keyword>
<feature type="region of interest" description="Disordered" evidence="8">
    <location>
        <begin position="495"/>
        <end position="524"/>
    </location>
</feature>
<feature type="transmembrane region" description="Helical" evidence="9">
    <location>
        <begin position="134"/>
        <end position="152"/>
    </location>
</feature>
<reference evidence="11" key="1">
    <citation type="submission" date="2011-02" db="EMBL/GenBank/DDBJ databases">
        <title>The complete sequence of plasmid3 of Deinococcus proteolyticus DSM 20540.</title>
        <authorList>
            <consortium name="US DOE Joint Genome Institute (JGI-PGF)"/>
            <person name="Lucas S."/>
            <person name="Copeland A."/>
            <person name="Lapidus A."/>
            <person name="Bruce D."/>
            <person name="Goodwin L."/>
            <person name="Pitluck S."/>
            <person name="Kyrpides N."/>
            <person name="Mavromatis K."/>
            <person name="Pagani I."/>
            <person name="Ivanova N."/>
            <person name="Ovchinnikova G."/>
            <person name="Zeytun A."/>
            <person name="Detter J.C."/>
            <person name="Han C."/>
            <person name="Land M."/>
            <person name="Hauser L."/>
            <person name="Markowitz V."/>
            <person name="Cheng J.-F."/>
            <person name="Hugenholtz P."/>
            <person name="Woyke T."/>
            <person name="Wu D."/>
            <person name="Pukall R."/>
            <person name="Steenblock K."/>
            <person name="Brambilla E."/>
            <person name="Klenk H.-P."/>
            <person name="Eisen J.A."/>
        </authorList>
    </citation>
    <scope>NUCLEOTIDE SEQUENCE [LARGE SCALE GENOMIC DNA]</scope>
    <source>
        <strain evidence="11">ATCC 35074 / DSM 20540 / JCM 6276 / NBRC 101906 / NCIMB 13154 / VKM Ac-1939 / CCM 2703 / MRP</strain>
        <plasmid evidence="11">Plasmid pDEIPR03</plasmid>
    </source>
</reference>
<gene>
    <name evidence="10" type="ordered locus">Deipr_2544</name>
</gene>
<name>F0RQV2_DEIPM</name>
<evidence type="ECO:0000256" key="6">
    <source>
        <dbReference type="ARBA" id="ARBA00022989"/>
    </source>
</evidence>
<keyword evidence="11" id="KW-1185">Reference proteome</keyword>
<evidence type="ECO:0000313" key="11">
    <source>
        <dbReference type="Proteomes" id="UP000007718"/>
    </source>
</evidence>
<feature type="transmembrane region" description="Helical" evidence="9">
    <location>
        <begin position="390"/>
        <end position="420"/>
    </location>
</feature>
<dbReference type="Pfam" id="PF02028">
    <property type="entry name" value="BCCT"/>
    <property type="match status" value="1"/>
</dbReference>
<geneLocation type="plasmid" evidence="10 11">
    <name>pDEIPR03</name>
</geneLocation>